<dbReference type="AlphaFoldDB" id="A0A0R3QZ94"/>
<dbReference type="WBParaSite" id="BTMF_0001306801-mRNA-1">
    <property type="protein sequence ID" value="BTMF_0001306801-mRNA-1"/>
    <property type="gene ID" value="BTMF_0001306801"/>
</dbReference>
<evidence type="ECO:0000313" key="2">
    <source>
        <dbReference type="Proteomes" id="UP000280834"/>
    </source>
</evidence>
<dbReference type="EMBL" id="UZAG01018033">
    <property type="protein sequence ID" value="VDO37839.1"/>
    <property type="molecule type" value="Genomic_DNA"/>
</dbReference>
<protein>
    <submittedName>
        <fullName evidence="3">Ovule protein</fullName>
    </submittedName>
</protein>
<accession>A0A0R3QZ94</accession>
<organism evidence="3">
    <name type="scientific">Brugia timori</name>
    <dbReference type="NCBI Taxonomy" id="42155"/>
    <lineage>
        <taxon>Eukaryota</taxon>
        <taxon>Metazoa</taxon>
        <taxon>Ecdysozoa</taxon>
        <taxon>Nematoda</taxon>
        <taxon>Chromadorea</taxon>
        <taxon>Rhabditida</taxon>
        <taxon>Spirurina</taxon>
        <taxon>Spiruromorpha</taxon>
        <taxon>Filarioidea</taxon>
        <taxon>Onchocercidae</taxon>
        <taxon>Brugia</taxon>
    </lineage>
</organism>
<evidence type="ECO:0000313" key="1">
    <source>
        <dbReference type="EMBL" id="VDO37839.1"/>
    </source>
</evidence>
<proteinExistence type="predicted"/>
<gene>
    <name evidence="1" type="ORF">BTMF_LOCUS11080</name>
</gene>
<keyword evidence="2" id="KW-1185">Reference proteome</keyword>
<dbReference type="Proteomes" id="UP000280834">
    <property type="component" value="Unassembled WGS sequence"/>
</dbReference>
<name>A0A0R3QZ94_9BILA</name>
<reference evidence="1 2" key="2">
    <citation type="submission" date="2018-11" db="EMBL/GenBank/DDBJ databases">
        <authorList>
            <consortium name="Pathogen Informatics"/>
        </authorList>
    </citation>
    <scope>NUCLEOTIDE SEQUENCE [LARGE SCALE GENOMIC DNA]</scope>
</reference>
<evidence type="ECO:0000313" key="3">
    <source>
        <dbReference type="WBParaSite" id="BTMF_0001306801-mRNA-1"/>
    </source>
</evidence>
<sequence length="84" mass="9392">MQKSIISDTNNPEYFPYRTLSIKLSIARASAAKRRIPSAKRSVAILSSFISYRNIGSASVNFCISNDLAARVCSFFSNILHLYQ</sequence>
<reference evidence="3" key="1">
    <citation type="submission" date="2017-02" db="UniProtKB">
        <authorList>
            <consortium name="WormBaseParasite"/>
        </authorList>
    </citation>
    <scope>IDENTIFICATION</scope>
</reference>